<evidence type="ECO:0000313" key="4">
    <source>
        <dbReference type="EMBL" id="CAH0546309.1"/>
    </source>
</evidence>
<dbReference type="SFLD" id="SFLDS00019">
    <property type="entry name" value="Glutathione_Transferase_(cytos"/>
    <property type="match status" value="1"/>
</dbReference>
<dbReference type="AlphaFoldDB" id="A0A9P0AQT6"/>
<dbReference type="InterPro" id="IPR004046">
    <property type="entry name" value="GST_C"/>
</dbReference>
<dbReference type="GO" id="GO:0004364">
    <property type="term" value="F:glutathione transferase activity"/>
    <property type="evidence" value="ECO:0007669"/>
    <property type="project" value="TreeGrafter"/>
</dbReference>
<evidence type="ECO:0000259" key="2">
    <source>
        <dbReference type="Pfam" id="PF00043"/>
    </source>
</evidence>
<accession>A0A9P0AQT6</accession>
<dbReference type="Proteomes" id="UP001154078">
    <property type="component" value="Chromosome 1"/>
</dbReference>
<dbReference type="CDD" id="cd03045">
    <property type="entry name" value="GST_N_Delta_Epsilon"/>
    <property type="match status" value="1"/>
</dbReference>
<dbReference type="Pfam" id="PF00043">
    <property type="entry name" value="GST_C"/>
    <property type="match status" value="1"/>
</dbReference>
<dbReference type="InterPro" id="IPR036249">
    <property type="entry name" value="Thioredoxin-like_sf"/>
</dbReference>
<dbReference type="Gene3D" id="3.40.30.10">
    <property type="entry name" value="Glutaredoxin"/>
    <property type="match status" value="1"/>
</dbReference>
<dbReference type="SFLD" id="SFLDG01153">
    <property type="entry name" value="Main.4:_Theta-like"/>
    <property type="match status" value="1"/>
</dbReference>
<dbReference type="FunFam" id="1.20.1050.10:FF:000007">
    <property type="entry name" value="Glutathione S-transferase 1-1"/>
    <property type="match status" value="1"/>
</dbReference>
<proteinExistence type="predicted"/>
<dbReference type="InterPro" id="IPR036282">
    <property type="entry name" value="Glutathione-S-Trfase_C_sf"/>
</dbReference>
<dbReference type="InterPro" id="IPR004045">
    <property type="entry name" value="Glutathione_S-Trfase_N"/>
</dbReference>
<dbReference type="SUPFAM" id="SSF47616">
    <property type="entry name" value="GST C-terminal domain-like"/>
    <property type="match status" value="1"/>
</dbReference>
<evidence type="ECO:0000259" key="3">
    <source>
        <dbReference type="Pfam" id="PF13417"/>
    </source>
</evidence>
<sequence>MCPCHRLRIGTAKCECSGEGTFKTRVFKENYHGSKTVRNRRKPTRTSCTIMCQCHRLKIGTARCESFEDGTFKTRVFKENSTMAPKLYVIAASPPVRAVQLCASAIDLKLEQQDVNLLKMEHLKPEYLKINPQHTVPSLDDNGFILWDSHAIMTYLINKYGKDDSLYPKEAKARGLIDQRLFFDAGTLFPRMLVITKSIIFQGVKSIPKEQSDAVIEAYGYVENYLEKTKFVAGNNVTIADFSLVTTVTSCDLVVPIDATKFPKIAAWIKKMEQLPYYDVNKVGLDMLRATIKSKLEN</sequence>
<dbReference type="PANTHER" id="PTHR43969">
    <property type="entry name" value="GLUTATHIONE S TRANSFERASE D10, ISOFORM A-RELATED"/>
    <property type="match status" value="1"/>
</dbReference>
<keyword evidence="5" id="KW-1185">Reference proteome</keyword>
<protein>
    <submittedName>
        <fullName evidence="4">Uncharacterized protein</fullName>
    </submittedName>
</protein>
<evidence type="ECO:0000256" key="1">
    <source>
        <dbReference type="ARBA" id="ARBA00011738"/>
    </source>
</evidence>
<organism evidence="4 5">
    <name type="scientific">Brassicogethes aeneus</name>
    <name type="common">Rape pollen beetle</name>
    <name type="synonym">Meligethes aeneus</name>
    <dbReference type="NCBI Taxonomy" id="1431903"/>
    <lineage>
        <taxon>Eukaryota</taxon>
        <taxon>Metazoa</taxon>
        <taxon>Ecdysozoa</taxon>
        <taxon>Arthropoda</taxon>
        <taxon>Hexapoda</taxon>
        <taxon>Insecta</taxon>
        <taxon>Pterygota</taxon>
        <taxon>Neoptera</taxon>
        <taxon>Endopterygota</taxon>
        <taxon>Coleoptera</taxon>
        <taxon>Polyphaga</taxon>
        <taxon>Cucujiformia</taxon>
        <taxon>Nitidulidae</taxon>
        <taxon>Meligethinae</taxon>
        <taxon>Brassicogethes</taxon>
    </lineage>
</organism>
<dbReference type="SFLD" id="SFLDG00358">
    <property type="entry name" value="Main_(cytGST)"/>
    <property type="match status" value="1"/>
</dbReference>
<dbReference type="FunFam" id="3.40.30.10:FF:000034">
    <property type="entry name" value="glutathione S-transferase 1"/>
    <property type="match status" value="1"/>
</dbReference>
<feature type="domain" description="Glutathione S-transferase C-terminal" evidence="2">
    <location>
        <begin position="200"/>
        <end position="276"/>
    </location>
</feature>
<evidence type="ECO:0000313" key="5">
    <source>
        <dbReference type="Proteomes" id="UP001154078"/>
    </source>
</evidence>
<feature type="domain" description="GST N-terminal" evidence="3">
    <location>
        <begin position="87"/>
        <end position="161"/>
    </location>
</feature>
<dbReference type="PANTHER" id="PTHR43969:SF8">
    <property type="entry name" value="GLUTATHIONE S TRANSFERASE E13, ISOFORM A-RELATED"/>
    <property type="match status" value="1"/>
</dbReference>
<dbReference type="Pfam" id="PF13417">
    <property type="entry name" value="GST_N_3"/>
    <property type="match status" value="1"/>
</dbReference>
<dbReference type="Gene3D" id="1.20.1050.10">
    <property type="match status" value="1"/>
</dbReference>
<dbReference type="CDD" id="cd03177">
    <property type="entry name" value="GST_C_Delta_Epsilon"/>
    <property type="match status" value="1"/>
</dbReference>
<gene>
    <name evidence="4" type="ORF">MELIAE_LOCUS503</name>
</gene>
<dbReference type="EMBL" id="OV121132">
    <property type="protein sequence ID" value="CAH0546309.1"/>
    <property type="molecule type" value="Genomic_DNA"/>
</dbReference>
<dbReference type="GO" id="GO:0006749">
    <property type="term" value="P:glutathione metabolic process"/>
    <property type="evidence" value="ECO:0007669"/>
    <property type="project" value="TreeGrafter"/>
</dbReference>
<dbReference type="InterPro" id="IPR040079">
    <property type="entry name" value="Glutathione_S-Trfase"/>
</dbReference>
<comment type="subunit">
    <text evidence="1">Homodimer.</text>
</comment>
<name>A0A9P0AQT6_BRAAE</name>
<dbReference type="OrthoDB" id="2309723at2759"/>
<dbReference type="SUPFAM" id="SSF52833">
    <property type="entry name" value="Thioredoxin-like"/>
    <property type="match status" value="1"/>
</dbReference>
<reference evidence="4" key="1">
    <citation type="submission" date="2021-12" db="EMBL/GenBank/DDBJ databases">
        <authorList>
            <person name="King R."/>
        </authorList>
    </citation>
    <scope>NUCLEOTIDE SEQUENCE</scope>
</reference>